<accession>A0AAE1H3P2</accession>
<evidence type="ECO:0000313" key="2">
    <source>
        <dbReference type="EMBL" id="KAK3914217.1"/>
    </source>
</evidence>
<keyword evidence="3" id="KW-1185">Reference proteome</keyword>
<sequence length="590" mass="68015">MDKLLEKLPNVSLGGKDYSADDLHWLWEVKEFVPFVNWLIKYVDHNNILAYQHYEKQFLFHYYRFKDLELSDEVLHGKELDHALKEYGVHAESLLHSNFSDFECELNDFEIAELRVQNEIAAEVENIVVDESHRCSCIEATKESELKLAQAACQREGQNLMKIHVPFKAALSSLFSNVNKLKTALMDSEDPDITNSTFSNLPLHSMLNSFEKFNEYSNLCLTRKFELSSTNEKNTLHELMSFVGEESSLRSLLSSSSANVTSGLPSKMWKAELSRISMHGNFTGKVGAVRHLTCLKGNSSLQKLNLMAMKLEIVKLQDDITRLMDDINLTLKHEANKIAEDIVLYNIRSVVEQITRIRIERRQVMLRKLCSIASVTHKFLYLTDVIWMIFSHESQQCRFSLSTIKEISDYFTDELNRHDSTMFGLQSILKEYNLANDVLRVGQATLLGTLQRLQDVAGNDNDFMSESRWKEIECEPLKSASEYLNKQHFDRELSLIKLILELTSGETRKPNLVNTALSLSLQEVENQLNKYSSEFNDLVTLYSTKQLAFNKSQAAKNRRLLWAWFLVAPHELEEALSIAKEELLRKRHGH</sequence>
<dbReference type="AlphaFoldDB" id="A0AAE1H3P2"/>
<proteinExistence type="predicted"/>
<dbReference type="Proteomes" id="UP001219518">
    <property type="component" value="Unassembled WGS sequence"/>
</dbReference>
<organism evidence="2 3">
    <name type="scientific">Frankliniella fusca</name>
    <dbReference type="NCBI Taxonomy" id="407009"/>
    <lineage>
        <taxon>Eukaryota</taxon>
        <taxon>Metazoa</taxon>
        <taxon>Ecdysozoa</taxon>
        <taxon>Arthropoda</taxon>
        <taxon>Hexapoda</taxon>
        <taxon>Insecta</taxon>
        <taxon>Pterygota</taxon>
        <taxon>Neoptera</taxon>
        <taxon>Paraneoptera</taxon>
        <taxon>Thysanoptera</taxon>
        <taxon>Terebrantia</taxon>
        <taxon>Thripoidea</taxon>
        <taxon>Thripidae</taxon>
        <taxon>Frankliniella</taxon>
    </lineage>
</organism>
<reference evidence="2" key="1">
    <citation type="submission" date="2021-07" db="EMBL/GenBank/DDBJ databases">
        <authorList>
            <person name="Catto M.A."/>
            <person name="Jacobson A."/>
            <person name="Kennedy G."/>
            <person name="Labadie P."/>
            <person name="Hunt B.G."/>
            <person name="Srinivasan R."/>
        </authorList>
    </citation>
    <scope>NUCLEOTIDE SEQUENCE</scope>
    <source>
        <strain evidence="2">PL_HMW_Pooled</strain>
        <tissue evidence="2">Head</tissue>
    </source>
</reference>
<feature type="coiled-coil region" evidence="1">
    <location>
        <begin position="514"/>
        <end position="541"/>
    </location>
</feature>
<evidence type="ECO:0000313" key="3">
    <source>
        <dbReference type="Proteomes" id="UP001219518"/>
    </source>
</evidence>
<comment type="caution">
    <text evidence="2">The sequence shown here is derived from an EMBL/GenBank/DDBJ whole genome shotgun (WGS) entry which is preliminary data.</text>
</comment>
<evidence type="ECO:0000256" key="1">
    <source>
        <dbReference type="SAM" id="Coils"/>
    </source>
</evidence>
<protein>
    <submittedName>
        <fullName evidence="2">F-box protein</fullName>
    </submittedName>
</protein>
<dbReference type="EMBL" id="JAHWGI010000360">
    <property type="protein sequence ID" value="KAK3914217.1"/>
    <property type="molecule type" value="Genomic_DNA"/>
</dbReference>
<gene>
    <name evidence="2" type="ORF">KUF71_023630</name>
</gene>
<keyword evidence="1" id="KW-0175">Coiled coil</keyword>
<name>A0AAE1H3P2_9NEOP</name>
<reference evidence="2" key="2">
    <citation type="journal article" date="2023" name="BMC Genomics">
        <title>Pest status, molecular evolution, and epigenetic factors derived from the genome assembly of Frankliniella fusca, a thysanopteran phytovirus vector.</title>
        <authorList>
            <person name="Catto M.A."/>
            <person name="Labadie P.E."/>
            <person name="Jacobson A.L."/>
            <person name="Kennedy G.G."/>
            <person name="Srinivasan R."/>
            <person name="Hunt B.G."/>
        </authorList>
    </citation>
    <scope>NUCLEOTIDE SEQUENCE</scope>
    <source>
        <strain evidence="2">PL_HMW_Pooled</strain>
    </source>
</reference>